<dbReference type="Proteomes" id="UP001528920">
    <property type="component" value="Unassembled WGS sequence"/>
</dbReference>
<proteinExistence type="predicted"/>
<gene>
    <name evidence="2" type="ORF">L3049_06155</name>
</gene>
<evidence type="ECO:0000259" key="1">
    <source>
        <dbReference type="Pfam" id="PF02954"/>
    </source>
</evidence>
<evidence type="ECO:0000313" key="2">
    <source>
        <dbReference type="EMBL" id="MDE5417586.1"/>
    </source>
</evidence>
<keyword evidence="3" id="KW-1185">Reference proteome</keyword>
<accession>A0ABT5VQM9</accession>
<reference evidence="2 3" key="1">
    <citation type="submission" date="2022-01" db="EMBL/GenBank/DDBJ databases">
        <title>Labilibaculum sp. nov, a marine bacterium isolated from Antarctica.</title>
        <authorList>
            <person name="Dai W."/>
        </authorList>
    </citation>
    <scope>NUCLEOTIDE SEQUENCE [LARGE SCALE GENOMIC DNA]</scope>
    <source>
        <strain evidence="2 3">DW002</strain>
    </source>
</reference>
<protein>
    <recommendedName>
        <fullName evidence="1">DNA binding HTH domain-containing protein</fullName>
    </recommendedName>
</protein>
<evidence type="ECO:0000313" key="3">
    <source>
        <dbReference type="Proteomes" id="UP001528920"/>
    </source>
</evidence>
<dbReference type="Pfam" id="PF02954">
    <property type="entry name" value="HTH_8"/>
    <property type="match status" value="1"/>
</dbReference>
<feature type="domain" description="DNA binding HTH" evidence="1">
    <location>
        <begin position="7"/>
        <end position="29"/>
    </location>
</feature>
<dbReference type="InterPro" id="IPR002197">
    <property type="entry name" value="HTH_Fis"/>
</dbReference>
<comment type="caution">
    <text evidence="2">The sequence shown here is derived from an EMBL/GenBank/DDBJ whole genome shotgun (WGS) entry which is preliminary data.</text>
</comment>
<name>A0ABT5VQM9_9BACT</name>
<organism evidence="2 3">
    <name type="scientific">Paralabilibaculum antarcticum</name>
    <dbReference type="NCBI Taxonomy" id="2912572"/>
    <lineage>
        <taxon>Bacteria</taxon>
        <taxon>Pseudomonadati</taxon>
        <taxon>Bacteroidota</taxon>
        <taxon>Bacteroidia</taxon>
        <taxon>Marinilabiliales</taxon>
        <taxon>Marinifilaceae</taxon>
        <taxon>Paralabilibaculum</taxon>
    </lineage>
</organism>
<sequence length="69" mass="8472">MEYRTMNRKELAMELDISISTLGRRMKKLNPVFLEHIKGHYLLLENEVKYIHENVEWRTKWEIGILERK</sequence>
<dbReference type="RefSeq" id="WP_275108928.1">
    <property type="nucleotide sequence ID" value="NZ_JAKJSC010000001.1"/>
</dbReference>
<dbReference type="EMBL" id="JAKJSC010000001">
    <property type="protein sequence ID" value="MDE5417586.1"/>
    <property type="molecule type" value="Genomic_DNA"/>
</dbReference>